<dbReference type="EMBL" id="RZIJ01000045">
    <property type="protein sequence ID" value="RUQ61405.1"/>
    <property type="molecule type" value="Genomic_DNA"/>
</dbReference>
<accession>A0A3S1CCZ5</accession>
<name>A0A3S1CCZ5_9PROT</name>
<dbReference type="OrthoDB" id="7295705at2"/>
<dbReference type="Pfam" id="PF06527">
    <property type="entry name" value="TniQ"/>
    <property type="match status" value="1"/>
</dbReference>
<dbReference type="AlphaFoldDB" id="A0A3S1CCZ5"/>
<comment type="caution">
    <text evidence="3">The sequence shown here is derived from an EMBL/GenBank/DDBJ whole genome shotgun (WGS) entry which is preliminary data.</text>
</comment>
<organism evidence="3 4">
    <name type="scientific">Azospirillum doebereinerae</name>
    <dbReference type="NCBI Taxonomy" id="92933"/>
    <lineage>
        <taxon>Bacteria</taxon>
        <taxon>Pseudomonadati</taxon>
        <taxon>Pseudomonadota</taxon>
        <taxon>Alphaproteobacteria</taxon>
        <taxon>Rhodospirillales</taxon>
        <taxon>Azospirillaceae</taxon>
        <taxon>Azospirillum</taxon>
    </lineage>
</organism>
<proteinExistence type="predicted"/>
<evidence type="ECO:0000313" key="3">
    <source>
        <dbReference type="EMBL" id="RUQ61405.1"/>
    </source>
</evidence>
<reference evidence="3 4" key="1">
    <citation type="submission" date="2018-12" db="EMBL/GenBank/DDBJ databases">
        <authorList>
            <person name="Yang Y."/>
        </authorList>
    </citation>
    <scope>NUCLEOTIDE SEQUENCE [LARGE SCALE GENOMIC DNA]</scope>
    <source>
        <strain evidence="3 4">GSF71</strain>
    </source>
</reference>
<feature type="region of interest" description="Disordered" evidence="1">
    <location>
        <begin position="184"/>
        <end position="221"/>
    </location>
</feature>
<feature type="domain" description="TniQ" evidence="2">
    <location>
        <begin position="11"/>
        <end position="121"/>
    </location>
</feature>
<gene>
    <name evidence="3" type="ORF">EJ913_29725</name>
</gene>
<dbReference type="InterPro" id="IPR009492">
    <property type="entry name" value="TniQ"/>
</dbReference>
<dbReference type="Proteomes" id="UP000280346">
    <property type="component" value="Unassembled WGS sequence"/>
</dbReference>
<protein>
    <recommendedName>
        <fullName evidence="2">TniQ domain-containing protein</fullName>
    </recommendedName>
</protein>
<evidence type="ECO:0000313" key="4">
    <source>
        <dbReference type="Proteomes" id="UP000280346"/>
    </source>
</evidence>
<evidence type="ECO:0000256" key="1">
    <source>
        <dbReference type="SAM" id="MobiDB-lite"/>
    </source>
</evidence>
<evidence type="ECO:0000259" key="2">
    <source>
        <dbReference type="Pfam" id="PF06527"/>
    </source>
</evidence>
<feature type="compositionally biased region" description="Low complexity" evidence="1">
    <location>
        <begin position="189"/>
        <end position="221"/>
    </location>
</feature>
<keyword evidence="4" id="KW-1185">Reference proteome</keyword>
<sequence length="221" mass="23757">MRLFASIPDLPVVPRPAPGEALGGWVETIANLYGLSRADYLERLGVPRRWVTEAINRDLVFRPLPTVMARLQVDTGIAGEVLRGMTFAGLDRPLEDACLNHHVPCPECAYEAERRADRRSSCCSRAPPGAWSVRSIPPTWTRGRSWPGCRCRLSTIRCGMSSGSSIGRPSTAPSSRRCSACAWRPPTLSTSSCGSSTCSTASSRSRSPTSTRCASAASSAS</sequence>